<evidence type="ECO:0000259" key="2">
    <source>
        <dbReference type="PROSITE" id="PS50011"/>
    </source>
</evidence>
<dbReference type="GO" id="GO:0044773">
    <property type="term" value="P:mitotic DNA damage checkpoint signaling"/>
    <property type="evidence" value="ECO:0007669"/>
    <property type="project" value="TreeGrafter"/>
</dbReference>
<keyword evidence="4" id="KW-1185">Reference proteome</keyword>
<organism evidence="3 4">
    <name type="scientific">Desmophyllum pertusum</name>
    <dbReference type="NCBI Taxonomy" id="174260"/>
    <lineage>
        <taxon>Eukaryota</taxon>
        <taxon>Metazoa</taxon>
        <taxon>Cnidaria</taxon>
        <taxon>Anthozoa</taxon>
        <taxon>Hexacorallia</taxon>
        <taxon>Scleractinia</taxon>
        <taxon>Caryophylliina</taxon>
        <taxon>Caryophylliidae</taxon>
        <taxon>Desmophyllum</taxon>
    </lineage>
</organism>
<proteinExistence type="predicted"/>
<feature type="domain" description="Protein kinase" evidence="2">
    <location>
        <begin position="1"/>
        <end position="323"/>
    </location>
</feature>
<name>A0A9X0CRV6_9CNID</name>
<dbReference type="PROSITE" id="PS00108">
    <property type="entry name" value="PROTEIN_KINASE_ST"/>
    <property type="match status" value="1"/>
</dbReference>
<dbReference type="GO" id="GO:0005524">
    <property type="term" value="F:ATP binding"/>
    <property type="evidence" value="ECO:0007669"/>
    <property type="project" value="InterPro"/>
</dbReference>
<feature type="compositionally biased region" description="Basic residues" evidence="1">
    <location>
        <begin position="11"/>
        <end position="37"/>
    </location>
</feature>
<dbReference type="CDD" id="cd00180">
    <property type="entry name" value="PKc"/>
    <property type="match status" value="1"/>
</dbReference>
<dbReference type="Gene3D" id="1.10.510.10">
    <property type="entry name" value="Transferase(Phosphotransferase) domain 1"/>
    <property type="match status" value="1"/>
</dbReference>
<dbReference type="PROSITE" id="PS50011">
    <property type="entry name" value="PROTEIN_KINASE_DOM"/>
    <property type="match status" value="1"/>
</dbReference>
<dbReference type="InterPro" id="IPR011009">
    <property type="entry name" value="Kinase-like_dom_sf"/>
</dbReference>
<feature type="compositionally biased region" description="Basic and acidic residues" evidence="1">
    <location>
        <begin position="1"/>
        <end position="10"/>
    </location>
</feature>
<evidence type="ECO:0000313" key="3">
    <source>
        <dbReference type="EMBL" id="KAJ7373365.1"/>
    </source>
</evidence>
<dbReference type="AlphaFoldDB" id="A0A9X0CRV6"/>
<feature type="region of interest" description="Disordered" evidence="1">
    <location>
        <begin position="1"/>
        <end position="55"/>
    </location>
</feature>
<dbReference type="PANTHER" id="PTHR44167:SF24">
    <property type="entry name" value="SERINE_THREONINE-PROTEIN KINASE CHK2"/>
    <property type="match status" value="1"/>
</dbReference>
<protein>
    <recommendedName>
        <fullName evidence="2">Protein kinase domain-containing protein</fullName>
    </recommendedName>
</protein>
<dbReference type="PANTHER" id="PTHR44167">
    <property type="entry name" value="OVARIAN-SPECIFIC SERINE/THREONINE-PROTEIN KINASE LOK-RELATED"/>
    <property type="match status" value="1"/>
</dbReference>
<dbReference type="GO" id="GO:0005634">
    <property type="term" value="C:nucleus"/>
    <property type="evidence" value="ECO:0007669"/>
    <property type="project" value="TreeGrafter"/>
</dbReference>
<gene>
    <name evidence="3" type="ORF">OS493_012957</name>
</gene>
<dbReference type="OrthoDB" id="5975162at2759"/>
<comment type="caution">
    <text evidence="3">The sequence shown here is derived from an EMBL/GenBank/DDBJ whole genome shotgun (WGS) entry which is preliminary data.</text>
</comment>
<dbReference type="SUPFAM" id="SSF56112">
    <property type="entry name" value="Protein kinase-like (PK-like)"/>
    <property type="match status" value="1"/>
</dbReference>
<dbReference type="InterPro" id="IPR000719">
    <property type="entry name" value="Prot_kinase_dom"/>
</dbReference>
<dbReference type="SMART" id="SM00220">
    <property type="entry name" value="S_TKc"/>
    <property type="match status" value="1"/>
</dbReference>
<accession>A0A9X0CRV6</accession>
<dbReference type="InterPro" id="IPR008271">
    <property type="entry name" value="Ser/Thr_kinase_AS"/>
</dbReference>
<evidence type="ECO:0000313" key="4">
    <source>
        <dbReference type="Proteomes" id="UP001163046"/>
    </source>
</evidence>
<dbReference type="Pfam" id="PF00069">
    <property type="entry name" value="Pkinase"/>
    <property type="match status" value="1"/>
</dbReference>
<sequence length="323" mass="36597">MEDEREEKQNRVGKFKSHPHSKKEKQKQHKAWLKRKREVQQNEPTLAPEKYEPPVNIPMQNAELEVQQNETTLAPEKYEPLVNIPMQNAELEVQQNETTLAPEKYEPPVNIPMQNAIVEESHGKPNTITGIISRGKQMVKMATNGKRKSEEEEAHRSTLSFNITPVENSSVTLLMAASTGIIANDEQCAIIMKETCEALAHLHSRGYLHNDLKGNNVVLDGEKHRPIIIDFGKSVKISKAKLRKPKLNVKKATKRYPRIAPELHRGERQSTASDMYSFGALINRVLEKGKFEMHALQKIAKACLSTNPGKRPGLDEVLRKLTN</sequence>
<dbReference type="GO" id="GO:0004674">
    <property type="term" value="F:protein serine/threonine kinase activity"/>
    <property type="evidence" value="ECO:0007669"/>
    <property type="project" value="TreeGrafter"/>
</dbReference>
<reference evidence="3" key="1">
    <citation type="submission" date="2023-01" db="EMBL/GenBank/DDBJ databases">
        <title>Genome assembly of the deep-sea coral Lophelia pertusa.</title>
        <authorList>
            <person name="Herrera S."/>
            <person name="Cordes E."/>
        </authorList>
    </citation>
    <scope>NUCLEOTIDE SEQUENCE</scope>
    <source>
        <strain evidence="3">USNM1676648</strain>
        <tissue evidence="3">Polyp</tissue>
    </source>
</reference>
<dbReference type="EMBL" id="MU826831">
    <property type="protein sequence ID" value="KAJ7373365.1"/>
    <property type="molecule type" value="Genomic_DNA"/>
</dbReference>
<dbReference type="GO" id="GO:0005737">
    <property type="term" value="C:cytoplasm"/>
    <property type="evidence" value="ECO:0007669"/>
    <property type="project" value="TreeGrafter"/>
</dbReference>
<dbReference type="Proteomes" id="UP001163046">
    <property type="component" value="Unassembled WGS sequence"/>
</dbReference>
<evidence type="ECO:0000256" key="1">
    <source>
        <dbReference type="SAM" id="MobiDB-lite"/>
    </source>
</evidence>